<protein>
    <submittedName>
        <fullName evidence="2">Uncharacterized protein</fullName>
    </submittedName>
</protein>
<dbReference type="KEGG" id="bgok:Pr1d_12390"/>
<keyword evidence="3" id="KW-1185">Reference proteome</keyword>
<sequence>MYFLYGKRRNGSTELVAKFGSEQQLLAYVQYATLKVEEDGTYKFEQKTPLTGCVGYSYASEASEADQEADVPFNPTPGML</sequence>
<gene>
    <name evidence="2" type="ORF">Pr1d_12390</name>
</gene>
<evidence type="ECO:0000256" key="1">
    <source>
        <dbReference type="SAM" id="MobiDB-lite"/>
    </source>
</evidence>
<dbReference type="EMBL" id="CP042913">
    <property type="protein sequence ID" value="QEG33968.1"/>
    <property type="molecule type" value="Genomic_DNA"/>
</dbReference>
<name>A0A5B9Q4L4_9BACT</name>
<reference evidence="2 3" key="1">
    <citation type="submission" date="2019-08" db="EMBL/GenBank/DDBJ databases">
        <title>Deep-cultivation of Planctomycetes and their phenomic and genomic characterization uncovers novel biology.</title>
        <authorList>
            <person name="Wiegand S."/>
            <person name="Jogler M."/>
            <person name="Boedeker C."/>
            <person name="Pinto D."/>
            <person name="Vollmers J."/>
            <person name="Rivas-Marin E."/>
            <person name="Kohn T."/>
            <person name="Peeters S.H."/>
            <person name="Heuer A."/>
            <person name="Rast P."/>
            <person name="Oberbeckmann S."/>
            <person name="Bunk B."/>
            <person name="Jeske O."/>
            <person name="Meyerdierks A."/>
            <person name="Storesund J.E."/>
            <person name="Kallscheuer N."/>
            <person name="Luecker S."/>
            <person name="Lage O.M."/>
            <person name="Pohl T."/>
            <person name="Merkel B.J."/>
            <person name="Hornburger P."/>
            <person name="Mueller R.-W."/>
            <person name="Bruemmer F."/>
            <person name="Labrenz M."/>
            <person name="Spormann A.M."/>
            <person name="Op den Camp H."/>
            <person name="Overmann J."/>
            <person name="Amann R."/>
            <person name="Jetten M.S.M."/>
            <person name="Mascher T."/>
            <person name="Medema M.H."/>
            <person name="Devos D.P."/>
            <person name="Kaster A.-K."/>
            <person name="Ovreas L."/>
            <person name="Rohde M."/>
            <person name="Galperin M.Y."/>
            <person name="Jogler C."/>
        </authorList>
    </citation>
    <scope>NUCLEOTIDE SEQUENCE [LARGE SCALE GENOMIC DNA]</scope>
    <source>
        <strain evidence="2 3">Pr1d</strain>
    </source>
</reference>
<evidence type="ECO:0000313" key="2">
    <source>
        <dbReference type="EMBL" id="QEG33968.1"/>
    </source>
</evidence>
<accession>A0A5B9Q4L4</accession>
<dbReference type="OrthoDB" id="19849at2"/>
<evidence type="ECO:0000313" key="3">
    <source>
        <dbReference type="Proteomes" id="UP000323917"/>
    </source>
</evidence>
<feature type="region of interest" description="Disordered" evidence="1">
    <location>
        <begin position="61"/>
        <end position="80"/>
    </location>
</feature>
<dbReference type="RefSeq" id="WP_148072669.1">
    <property type="nucleotide sequence ID" value="NZ_CP042913.1"/>
</dbReference>
<proteinExistence type="predicted"/>
<dbReference type="Proteomes" id="UP000323917">
    <property type="component" value="Chromosome"/>
</dbReference>
<dbReference type="AlphaFoldDB" id="A0A5B9Q4L4"/>
<organism evidence="2 3">
    <name type="scientific">Bythopirellula goksoeyrii</name>
    <dbReference type="NCBI Taxonomy" id="1400387"/>
    <lineage>
        <taxon>Bacteria</taxon>
        <taxon>Pseudomonadati</taxon>
        <taxon>Planctomycetota</taxon>
        <taxon>Planctomycetia</taxon>
        <taxon>Pirellulales</taxon>
        <taxon>Lacipirellulaceae</taxon>
        <taxon>Bythopirellula</taxon>
    </lineage>
</organism>